<dbReference type="InterPro" id="IPR042199">
    <property type="entry name" value="AsparK_Bifunc_asparK/hSer_DH"/>
</dbReference>
<evidence type="ECO:0000256" key="3">
    <source>
        <dbReference type="ARBA" id="ARBA00022679"/>
    </source>
</evidence>
<keyword evidence="6" id="KW-0067">ATP-binding</keyword>
<dbReference type="Proteomes" id="UP001310022">
    <property type="component" value="Unassembled WGS sequence"/>
</dbReference>
<evidence type="ECO:0000256" key="5">
    <source>
        <dbReference type="ARBA" id="ARBA00022777"/>
    </source>
</evidence>
<dbReference type="PANTHER" id="PTHR21499">
    <property type="entry name" value="ASPARTATE KINASE"/>
    <property type="match status" value="1"/>
</dbReference>
<dbReference type="SUPFAM" id="SSF53633">
    <property type="entry name" value="Carbamate kinase-like"/>
    <property type="match status" value="1"/>
</dbReference>
<keyword evidence="8" id="KW-0028">Amino-acid biosynthesis</keyword>
<dbReference type="NCBIfam" id="TIGR00657">
    <property type="entry name" value="asp_kinases"/>
    <property type="match status" value="1"/>
</dbReference>
<comment type="pathway">
    <text evidence="8">Amino-acid biosynthesis; L-methionine biosynthesis via de novo pathway; L-homoserine from L-aspartate: step 1/3.</text>
</comment>
<evidence type="ECO:0000256" key="8">
    <source>
        <dbReference type="RuleBase" id="RU004249"/>
    </source>
</evidence>
<dbReference type="InterPro" id="IPR001048">
    <property type="entry name" value="Asp/Glu/Uridylate_kinase"/>
</dbReference>
<keyword evidence="11" id="KW-1185">Reference proteome</keyword>
<dbReference type="EMBL" id="BQKE01000001">
    <property type="protein sequence ID" value="GJM61645.1"/>
    <property type="molecule type" value="Genomic_DNA"/>
</dbReference>
<comment type="catalytic activity">
    <reaction evidence="7">
        <text>L-aspartate + ATP = 4-phospho-L-aspartate + ADP</text>
        <dbReference type="Rhea" id="RHEA:23776"/>
        <dbReference type="ChEBI" id="CHEBI:29991"/>
        <dbReference type="ChEBI" id="CHEBI:30616"/>
        <dbReference type="ChEBI" id="CHEBI:57535"/>
        <dbReference type="ChEBI" id="CHEBI:456216"/>
        <dbReference type="EC" id="2.7.2.4"/>
    </reaction>
</comment>
<evidence type="ECO:0000313" key="11">
    <source>
        <dbReference type="Proteomes" id="UP001310022"/>
    </source>
</evidence>
<evidence type="ECO:0000256" key="7">
    <source>
        <dbReference type="RuleBase" id="RU003448"/>
    </source>
</evidence>
<accession>A0AAN5AJH3</accession>
<evidence type="ECO:0000256" key="6">
    <source>
        <dbReference type="ARBA" id="ARBA00022840"/>
    </source>
</evidence>
<dbReference type="GO" id="GO:0005829">
    <property type="term" value="C:cytosol"/>
    <property type="evidence" value="ECO:0007669"/>
    <property type="project" value="TreeGrafter"/>
</dbReference>
<comment type="pathway">
    <text evidence="1 8">Amino-acid biosynthesis; L-lysine biosynthesis via DAP pathway; (S)-tetrahydrodipicolinate from L-aspartate: step 1/4.</text>
</comment>
<dbReference type="GO" id="GO:0009090">
    <property type="term" value="P:homoserine biosynthetic process"/>
    <property type="evidence" value="ECO:0007669"/>
    <property type="project" value="TreeGrafter"/>
</dbReference>
<dbReference type="GO" id="GO:0005524">
    <property type="term" value="F:ATP binding"/>
    <property type="evidence" value="ECO:0007669"/>
    <property type="project" value="UniProtKB-KW"/>
</dbReference>
<dbReference type="GO" id="GO:0004072">
    <property type="term" value="F:aspartate kinase activity"/>
    <property type="evidence" value="ECO:0007669"/>
    <property type="project" value="UniProtKB-EC"/>
</dbReference>
<reference evidence="10 11" key="1">
    <citation type="submission" date="2021-12" db="EMBL/GenBank/DDBJ databases">
        <title>Genome sequencing of bacteria with rrn-lacking chromosome and rrn-plasmid.</title>
        <authorList>
            <person name="Anda M."/>
            <person name="Iwasaki W."/>
        </authorList>
    </citation>
    <scope>NUCLEOTIDE SEQUENCE [LARGE SCALE GENOMIC DNA]</scope>
    <source>
        <strain evidence="10 11">NBRC 15940</strain>
    </source>
</reference>
<dbReference type="Pfam" id="PF00696">
    <property type="entry name" value="AA_kinase"/>
    <property type="match status" value="1"/>
</dbReference>
<keyword evidence="5 7" id="KW-0418">Kinase</keyword>
<comment type="pathway">
    <text evidence="8">Amino-acid biosynthesis; L-threonine biosynthesis; L-threonine from L-aspartate: step 1/5.</text>
</comment>
<dbReference type="EC" id="2.7.2.4" evidence="7"/>
<dbReference type="Gene3D" id="3.40.1160.10">
    <property type="entry name" value="Acetylglutamate kinase-like"/>
    <property type="match status" value="1"/>
</dbReference>
<dbReference type="AlphaFoldDB" id="A0AAN5AJH3"/>
<comment type="similarity">
    <text evidence="2 7">Belongs to the aspartokinase family.</text>
</comment>
<evidence type="ECO:0000256" key="1">
    <source>
        <dbReference type="ARBA" id="ARBA00004766"/>
    </source>
</evidence>
<feature type="domain" description="Aspartate/glutamate/uridylate kinase" evidence="9">
    <location>
        <begin position="2"/>
        <end position="277"/>
    </location>
</feature>
<organism evidence="10 11">
    <name type="scientific">Persicobacter diffluens</name>
    <dbReference type="NCBI Taxonomy" id="981"/>
    <lineage>
        <taxon>Bacteria</taxon>
        <taxon>Pseudomonadati</taxon>
        <taxon>Bacteroidota</taxon>
        <taxon>Cytophagia</taxon>
        <taxon>Cytophagales</taxon>
        <taxon>Persicobacteraceae</taxon>
        <taxon>Persicobacter</taxon>
    </lineage>
</organism>
<comment type="caution">
    <text evidence="10">The sequence shown here is derived from an EMBL/GenBank/DDBJ whole genome shotgun (WGS) entry which is preliminary data.</text>
</comment>
<keyword evidence="4" id="KW-0547">Nucleotide-binding</keyword>
<dbReference type="InterPro" id="IPR001341">
    <property type="entry name" value="Asp_kinase"/>
</dbReference>
<proteinExistence type="inferred from homology"/>
<evidence type="ECO:0000313" key="10">
    <source>
        <dbReference type="EMBL" id="GJM61645.1"/>
    </source>
</evidence>
<gene>
    <name evidence="10" type="primary">lysC</name>
    <name evidence="10" type="ORF">PEDI_21970</name>
</gene>
<keyword evidence="3 7" id="KW-0808">Transferase</keyword>
<protein>
    <recommendedName>
        <fullName evidence="7">Aspartokinase</fullName>
        <ecNumber evidence="7">2.7.2.4</ecNumber>
    </recommendedName>
</protein>
<dbReference type="InterPro" id="IPR036393">
    <property type="entry name" value="AceGlu_kinase-like_sf"/>
</dbReference>
<dbReference type="PANTHER" id="PTHR21499:SF59">
    <property type="entry name" value="ASPARTOKINASE"/>
    <property type="match status" value="1"/>
</dbReference>
<evidence type="ECO:0000256" key="2">
    <source>
        <dbReference type="ARBA" id="ARBA00010122"/>
    </source>
</evidence>
<evidence type="ECO:0000259" key="9">
    <source>
        <dbReference type="Pfam" id="PF00696"/>
    </source>
</evidence>
<dbReference type="RefSeq" id="WP_338237144.1">
    <property type="nucleotide sequence ID" value="NZ_BQKE01000001.1"/>
</dbReference>
<sequence length="419" mass="47894">MKVFKFGGASIKDAKAVRNMVDIIEIYHQEPLLVVVSAMGKTTNALEVVQAAAWENGDWKTEWEKRKMFHDEMMANLFADPEHEVFAVVDTLYFQLEEILQTAWEDFNAMYDAVVSFGEILSSTIIAHYINTRGIACKWLDARSVIKTDERFREAWISWDMTTQRIKMDVPMLLEEGMVLTQGFIGSTISGETTTLAREGSDFSAAIFANALDAESATIWKDVPGILNADPKRVANTVKFEEISYYEAAEMTFYGASVIHPKTIKPLADKEIPLLVKSFEHPEDEGTRIHRGLKTAPLPNIIFKDNQVMMTFKVRDLAFLNEENLSLIFHLLNRFNIKLNMLQNTALSLTVCFDNRLEKIQEVKEALEDQFIITFQEDLQLITLRNYTIPLVEEYSAAHEIIAEQKSRSVFQLLVRQLD</sequence>
<dbReference type="GO" id="GO:0009089">
    <property type="term" value="P:lysine biosynthetic process via diaminopimelate"/>
    <property type="evidence" value="ECO:0007669"/>
    <property type="project" value="TreeGrafter"/>
</dbReference>
<name>A0AAN5AJH3_9BACT</name>
<evidence type="ECO:0000256" key="4">
    <source>
        <dbReference type="ARBA" id="ARBA00022741"/>
    </source>
</evidence>
<dbReference type="Gene3D" id="1.20.120.1320">
    <property type="entry name" value="Aspartokinase, catalytic domain"/>
    <property type="match status" value="1"/>
</dbReference>